<keyword evidence="2" id="KW-0479">Metal-binding</keyword>
<dbReference type="InterPro" id="IPR036866">
    <property type="entry name" value="RibonucZ/Hydroxyglut_hydro"/>
</dbReference>
<evidence type="ECO:0000256" key="4">
    <source>
        <dbReference type="ARBA" id="ARBA00022833"/>
    </source>
</evidence>
<comment type="similarity">
    <text evidence="1">Belongs to the metallo-beta-lactamase superfamily.</text>
</comment>
<keyword evidence="3" id="KW-0378">Hydrolase</keyword>
<name>A0AAJ1FA70_9HYPH</name>
<dbReference type="PANTHER" id="PTHR42978">
    <property type="entry name" value="QUORUM-QUENCHING LACTONASE YTNP-RELATED-RELATED"/>
    <property type="match status" value="1"/>
</dbReference>
<dbReference type="GO" id="GO:0016787">
    <property type="term" value="F:hydrolase activity"/>
    <property type="evidence" value="ECO:0007669"/>
    <property type="project" value="UniProtKB-KW"/>
</dbReference>
<gene>
    <name evidence="6" type="ORF">NBH21_25515</name>
</gene>
<dbReference type="CDD" id="cd07720">
    <property type="entry name" value="OPHC2-like_MBL-fold"/>
    <property type="match status" value="1"/>
</dbReference>
<reference evidence="6" key="1">
    <citation type="submission" date="2022-06" db="EMBL/GenBank/DDBJ databases">
        <authorList>
            <person name="Sun Q."/>
        </authorList>
    </citation>
    <scope>NUCLEOTIDE SEQUENCE</scope>
    <source>
        <strain evidence="6">S101</strain>
    </source>
</reference>
<evidence type="ECO:0000259" key="5">
    <source>
        <dbReference type="SMART" id="SM00849"/>
    </source>
</evidence>
<proteinExistence type="inferred from homology"/>
<dbReference type="Gene3D" id="3.60.15.10">
    <property type="entry name" value="Ribonuclease Z/Hydroxyacylglutathione hydrolase-like"/>
    <property type="match status" value="1"/>
</dbReference>
<evidence type="ECO:0000256" key="3">
    <source>
        <dbReference type="ARBA" id="ARBA00022801"/>
    </source>
</evidence>
<dbReference type="GO" id="GO:0046872">
    <property type="term" value="F:metal ion binding"/>
    <property type="evidence" value="ECO:0007669"/>
    <property type="project" value="UniProtKB-KW"/>
</dbReference>
<dbReference type="SUPFAM" id="SSF56281">
    <property type="entry name" value="Metallo-hydrolase/oxidoreductase"/>
    <property type="match status" value="1"/>
</dbReference>
<comment type="caution">
    <text evidence="6">The sequence shown here is derived from an EMBL/GenBank/DDBJ whole genome shotgun (WGS) entry which is preliminary data.</text>
</comment>
<dbReference type="Proteomes" id="UP001155380">
    <property type="component" value="Unassembled WGS sequence"/>
</dbReference>
<dbReference type="InterPro" id="IPR001279">
    <property type="entry name" value="Metallo-B-lactamas"/>
</dbReference>
<dbReference type="InterPro" id="IPR051013">
    <property type="entry name" value="MBL_superfamily_lactonases"/>
</dbReference>
<dbReference type="SMART" id="SM00849">
    <property type="entry name" value="Lactamase_B"/>
    <property type="match status" value="1"/>
</dbReference>
<organism evidence="6 7">
    <name type="scientific">Ciceribacter sichuanensis</name>
    <dbReference type="NCBI Taxonomy" id="2949647"/>
    <lineage>
        <taxon>Bacteria</taxon>
        <taxon>Pseudomonadati</taxon>
        <taxon>Pseudomonadota</taxon>
        <taxon>Alphaproteobacteria</taxon>
        <taxon>Hyphomicrobiales</taxon>
        <taxon>Rhizobiaceae</taxon>
        <taxon>Ciceribacter</taxon>
    </lineage>
</organism>
<dbReference type="AlphaFoldDB" id="A0AAJ1FA70"/>
<evidence type="ECO:0000256" key="2">
    <source>
        <dbReference type="ARBA" id="ARBA00022723"/>
    </source>
</evidence>
<evidence type="ECO:0000313" key="7">
    <source>
        <dbReference type="Proteomes" id="UP001155380"/>
    </source>
</evidence>
<feature type="domain" description="Metallo-beta-lactamase" evidence="5">
    <location>
        <begin position="57"/>
        <end position="259"/>
    </location>
</feature>
<dbReference type="PANTHER" id="PTHR42978:SF6">
    <property type="entry name" value="QUORUM-QUENCHING LACTONASE YTNP-RELATED"/>
    <property type="match status" value="1"/>
</dbReference>
<keyword evidence="4" id="KW-0862">Zinc</keyword>
<protein>
    <submittedName>
        <fullName evidence="6">MBL fold metallo-hydrolase</fullName>
    </submittedName>
</protein>
<evidence type="ECO:0000313" key="6">
    <source>
        <dbReference type="EMBL" id="MCO5960124.1"/>
    </source>
</evidence>
<evidence type="ECO:0000256" key="1">
    <source>
        <dbReference type="ARBA" id="ARBA00007749"/>
    </source>
</evidence>
<dbReference type="RefSeq" id="WP_250914803.1">
    <property type="nucleotide sequence ID" value="NZ_JAMXLX010000016.1"/>
</dbReference>
<accession>A0AAJ1FA70</accession>
<dbReference type="Pfam" id="PF00753">
    <property type="entry name" value="Lactamase_B"/>
    <property type="match status" value="1"/>
</dbReference>
<dbReference type="EMBL" id="JAMXLX010000016">
    <property type="protein sequence ID" value="MCO5960124.1"/>
    <property type="molecule type" value="Genomic_DNA"/>
</dbReference>
<sequence length="285" mass="31209">MTQSEFHSFRHGEFDITVLSDGPIVLNGELFAPEANEDERADIVSRLKGQDNSAHAQSNIPLIVYNEQVILVDVGAGRRFQPTEGMLEENLERVGVRAEDVTIVLISHAHPDHIWGLLRDDGSLRFPKAKYFVGKAEWEFWMGEAASALPAEVQPFVEGARRDLSAVQDCVNLIEDGAEIVPGMHVLATPGHTPGHLSAVIEGDIPLIITVDAASSEIVSFEHPDWSFGFDMDPARAKMTRRTLLDRAAAQDAKLLGFHWSYPGVGRIKKAGAAYDFISAAGEKS</sequence>